<evidence type="ECO:0000313" key="2">
    <source>
        <dbReference type="Proteomes" id="UP001331761"/>
    </source>
</evidence>
<dbReference type="Proteomes" id="UP001331761">
    <property type="component" value="Unassembled WGS sequence"/>
</dbReference>
<protein>
    <submittedName>
        <fullName evidence="1">Uncharacterized protein</fullName>
    </submittedName>
</protein>
<organism evidence="1 2">
    <name type="scientific">Trichostrongylus colubriformis</name>
    <name type="common">Black scour worm</name>
    <dbReference type="NCBI Taxonomy" id="6319"/>
    <lineage>
        <taxon>Eukaryota</taxon>
        <taxon>Metazoa</taxon>
        <taxon>Ecdysozoa</taxon>
        <taxon>Nematoda</taxon>
        <taxon>Chromadorea</taxon>
        <taxon>Rhabditida</taxon>
        <taxon>Rhabditina</taxon>
        <taxon>Rhabditomorpha</taxon>
        <taxon>Strongyloidea</taxon>
        <taxon>Trichostrongylidae</taxon>
        <taxon>Trichostrongylus</taxon>
    </lineage>
</organism>
<sequence>MSLILKFESSCCWIHRVFTTISNFTGNPVGAGLVKTSTWSLAAKQKGPTDLRSLATKMAGKARRRPPHTRCAVKWIV</sequence>
<keyword evidence="2" id="KW-1185">Reference proteome</keyword>
<dbReference type="EMBL" id="WIXE01002848">
    <property type="protein sequence ID" value="KAK5984455.1"/>
    <property type="molecule type" value="Genomic_DNA"/>
</dbReference>
<evidence type="ECO:0000313" key="1">
    <source>
        <dbReference type="EMBL" id="KAK5984455.1"/>
    </source>
</evidence>
<gene>
    <name evidence="1" type="ORF">GCK32_014875</name>
</gene>
<dbReference type="AlphaFoldDB" id="A0AAN8G153"/>
<accession>A0AAN8G153</accession>
<name>A0AAN8G153_TRICO</name>
<reference evidence="1 2" key="1">
    <citation type="submission" date="2019-10" db="EMBL/GenBank/DDBJ databases">
        <title>Assembly and Annotation for the nematode Trichostrongylus colubriformis.</title>
        <authorList>
            <person name="Martin J."/>
        </authorList>
    </citation>
    <scope>NUCLEOTIDE SEQUENCE [LARGE SCALE GENOMIC DNA]</scope>
    <source>
        <strain evidence="1">G859</strain>
        <tissue evidence="1">Whole worm</tissue>
    </source>
</reference>
<comment type="caution">
    <text evidence="1">The sequence shown here is derived from an EMBL/GenBank/DDBJ whole genome shotgun (WGS) entry which is preliminary data.</text>
</comment>
<proteinExistence type="predicted"/>